<gene>
    <name evidence="4" type="ORF">GCM10023195_84120</name>
</gene>
<keyword evidence="2" id="KW-0812">Transmembrane</keyword>
<organism evidence="4 5">
    <name type="scientific">Actinoallomurus liliacearum</name>
    <dbReference type="NCBI Taxonomy" id="1080073"/>
    <lineage>
        <taxon>Bacteria</taxon>
        <taxon>Bacillati</taxon>
        <taxon>Actinomycetota</taxon>
        <taxon>Actinomycetes</taxon>
        <taxon>Streptosporangiales</taxon>
        <taxon>Thermomonosporaceae</taxon>
        <taxon>Actinoallomurus</taxon>
    </lineage>
</organism>
<keyword evidence="5" id="KW-1185">Reference proteome</keyword>
<dbReference type="Pfam" id="PF13529">
    <property type="entry name" value="Peptidase_C39_2"/>
    <property type="match status" value="1"/>
</dbReference>
<feature type="compositionally biased region" description="Pro residues" evidence="1">
    <location>
        <begin position="40"/>
        <end position="54"/>
    </location>
</feature>
<evidence type="ECO:0000313" key="4">
    <source>
        <dbReference type="EMBL" id="GAA4618677.1"/>
    </source>
</evidence>
<evidence type="ECO:0000313" key="5">
    <source>
        <dbReference type="Proteomes" id="UP001500212"/>
    </source>
</evidence>
<dbReference type="Proteomes" id="UP001500212">
    <property type="component" value="Unassembled WGS sequence"/>
</dbReference>
<protein>
    <recommendedName>
        <fullName evidence="3">Peptidase C39-like domain-containing protein</fullName>
    </recommendedName>
</protein>
<reference evidence="5" key="1">
    <citation type="journal article" date="2019" name="Int. J. Syst. Evol. Microbiol.">
        <title>The Global Catalogue of Microorganisms (GCM) 10K type strain sequencing project: providing services to taxonomists for standard genome sequencing and annotation.</title>
        <authorList>
            <consortium name="The Broad Institute Genomics Platform"/>
            <consortium name="The Broad Institute Genome Sequencing Center for Infectious Disease"/>
            <person name="Wu L."/>
            <person name="Ma J."/>
        </authorList>
    </citation>
    <scope>NUCLEOTIDE SEQUENCE [LARGE SCALE GENOMIC DNA]</scope>
    <source>
        <strain evidence="5">JCM 17938</strain>
    </source>
</reference>
<dbReference type="InterPro" id="IPR039564">
    <property type="entry name" value="Peptidase_C39-like"/>
</dbReference>
<comment type="caution">
    <text evidence="4">The sequence shown here is derived from an EMBL/GenBank/DDBJ whole genome shotgun (WGS) entry which is preliminary data.</text>
</comment>
<keyword evidence="2" id="KW-1133">Transmembrane helix</keyword>
<feature type="region of interest" description="Disordered" evidence="1">
    <location>
        <begin position="37"/>
        <end position="57"/>
    </location>
</feature>
<dbReference type="RefSeq" id="WP_345366877.1">
    <property type="nucleotide sequence ID" value="NZ_BAABHJ010000040.1"/>
</dbReference>
<evidence type="ECO:0000256" key="1">
    <source>
        <dbReference type="SAM" id="MobiDB-lite"/>
    </source>
</evidence>
<accession>A0ABP8U273</accession>
<keyword evidence="2" id="KW-0472">Membrane</keyword>
<evidence type="ECO:0000256" key="2">
    <source>
        <dbReference type="SAM" id="Phobius"/>
    </source>
</evidence>
<name>A0ABP8U273_9ACTN</name>
<evidence type="ECO:0000259" key="3">
    <source>
        <dbReference type="Pfam" id="PF13529"/>
    </source>
</evidence>
<feature type="transmembrane region" description="Helical" evidence="2">
    <location>
        <begin position="9"/>
        <end position="34"/>
    </location>
</feature>
<proteinExistence type="predicted"/>
<dbReference type="EMBL" id="BAABHJ010000040">
    <property type="protein sequence ID" value="GAA4618677.1"/>
    <property type="molecule type" value="Genomic_DNA"/>
</dbReference>
<feature type="domain" description="Peptidase C39-like" evidence="3">
    <location>
        <begin position="63"/>
        <end position="196"/>
    </location>
</feature>
<sequence>MSSTSRRRWVIGLTAAAATITVAGVVGIVGVGTLGRTTSTPPPSVTPSPSPSPPTGSVLPLKARYQKNPYYAAPAAAVLSLSSFGIEVSQSTMAAKMKMTSDGEYSGEAFYKAVNGYLHDTPYLVNNVGGPDSEPDFVMREVAYDVGVLRRAPMLAVWAERLPWHQDIPSGQRVDHMVVAVGYDRARGTVTVFDPWPGSGGVRTLRVGLLARALRLSGLYFIYQRSWSWDTPTPTASRRPSADGTPI</sequence>